<proteinExistence type="predicted"/>
<sequence length="153" mass="16364">MSKKYILSAAALVAALSLTACGDKKEETKNTKETATSETVETQMPKVNDEEKSKEEATVFTGVLAEDAREAGTSTVLTIIETEGVKDKNDIVKMFSQAGVVINLDDDQLGKDLTAADYKEGQKVEVEIEGSAPMTRSLPPQLPGSAVISIKKI</sequence>
<keyword evidence="2" id="KW-0732">Signal</keyword>
<dbReference type="Proteomes" id="UP000500890">
    <property type="component" value="Chromosome"/>
</dbReference>
<dbReference type="PROSITE" id="PS51257">
    <property type="entry name" value="PROKAR_LIPOPROTEIN"/>
    <property type="match status" value="1"/>
</dbReference>
<evidence type="ECO:0000256" key="1">
    <source>
        <dbReference type="SAM" id="MobiDB-lite"/>
    </source>
</evidence>
<reference evidence="3 4" key="1">
    <citation type="submission" date="2020-03" db="EMBL/GenBank/DDBJ databases">
        <title>Vagococcus sp. nov., isolated from beetles.</title>
        <authorList>
            <person name="Hyun D.-W."/>
            <person name="Bae J.-W."/>
        </authorList>
    </citation>
    <scope>NUCLEOTIDE SEQUENCE [LARGE SCALE GENOMIC DNA]</scope>
    <source>
        <strain evidence="3 4">HDW17A</strain>
    </source>
</reference>
<dbReference type="AlphaFoldDB" id="A0A6G8APM3"/>
<organism evidence="3 4">
    <name type="scientific">Vagococcus coleopterorum</name>
    <dbReference type="NCBI Taxonomy" id="2714946"/>
    <lineage>
        <taxon>Bacteria</taxon>
        <taxon>Bacillati</taxon>
        <taxon>Bacillota</taxon>
        <taxon>Bacilli</taxon>
        <taxon>Lactobacillales</taxon>
        <taxon>Enterococcaceae</taxon>
        <taxon>Vagococcus</taxon>
    </lineage>
</organism>
<evidence type="ECO:0008006" key="5">
    <source>
        <dbReference type="Google" id="ProtNLM"/>
    </source>
</evidence>
<accession>A0A6G8APM3</accession>
<keyword evidence="4" id="KW-1185">Reference proteome</keyword>
<evidence type="ECO:0000313" key="3">
    <source>
        <dbReference type="EMBL" id="QIL46885.1"/>
    </source>
</evidence>
<dbReference type="KEGG" id="vah:G7081_07260"/>
<feature type="signal peptide" evidence="2">
    <location>
        <begin position="1"/>
        <end position="22"/>
    </location>
</feature>
<evidence type="ECO:0000256" key="2">
    <source>
        <dbReference type="SAM" id="SignalP"/>
    </source>
</evidence>
<dbReference type="EMBL" id="CP049886">
    <property type="protein sequence ID" value="QIL46885.1"/>
    <property type="molecule type" value="Genomic_DNA"/>
</dbReference>
<protein>
    <recommendedName>
        <fullName evidence="5">Lipoprotein</fullName>
    </recommendedName>
</protein>
<name>A0A6G8APM3_9ENTE</name>
<evidence type="ECO:0000313" key="4">
    <source>
        <dbReference type="Proteomes" id="UP000500890"/>
    </source>
</evidence>
<dbReference type="RefSeq" id="WP_166008273.1">
    <property type="nucleotide sequence ID" value="NZ_CP049886.1"/>
</dbReference>
<feature type="compositionally biased region" description="Basic and acidic residues" evidence="1">
    <location>
        <begin position="47"/>
        <end position="57"/>
    </location>
</feature>
<feature type="region of interest" description="Disordered" evidence="1">
    <location>
        <begin position="25"/>
        <end position="57"/>
    </location>
</feature>
<gene>
    <name evidence="3" type="ORF">G7081_07260</name>
</gene>
<feature type="chain" id="PRO_5039358410" description="Lipoprotein" evidence="2">
    <location>
        <begin position="23"/>
        <end position="153"/>
    </location>
</feature>